<dbReference type="Proteomes" id="UP000054279">
    <property type="component" value="Unassembled WGS sequence"/>
</dbReference>
<dbReference type="InterPro" id="IPR002818">
    <property type="entry name" value="DJ-1/PfpI"/>
</dbReference>
<proteinExistence type="predicted"/>
<dbReference type="EMBL" id="KN837257">
    <property type="protein sequence ID" value="KIJ30642.1"/>
    <property type="molecule type" value="Genomic_DNA"/>
</dbReference>
<protein>
    <recommendedName>
        <fullName evidence="1">DJ-1/PfpI domain-containing protein</fullName>
    </recommendedName>
</protein>
<evidence type="ECO:0000313" key="3">
    <source>
        <dbReference type="Proteomes" id="UP000054279"/>
    </source>
</evidence>
<dbReference type="Gene3D" id="3.40.50.880">
    <property type="match status" value="1"/>
</dbReference>
<dbReference type="SUPFAM" id="SSF52317">
    <property type="entry name" value="Class I glutamine amidotransferase-like"/>
    <property type="match status" value="1"/>
</dbReference>
<dbReference type="HOGENOM" id="CLU_000445_44_8_1"/>
<feature type="domain" description="DJ-1/PfpI" evidence="1">
    <location>
        <begin position="71"/>
        <end position="192"/>
    </location>
</feature>
<dbReference type="InterPro" id="IPR029062">
    <property type="entry name" value="Class_I_gatase-like"/>
</dbReference>
<organism evidence="2 3">
    <name type="scientific">Sphaerobolus stellatus (strain SS14)</name>
    <dbReference type="NCBI Taxonomy" id="990650"/>
    <lineage>
        <taxon>Eukaryota</taxon>
        <taxon>Fungi</taxon>
        <taxon>Dikarya</taxon>
        <taxon>Basidiomycota</taxon>
        <taxon>Agaricomycotina</taxon>
        <taxon>Agaricomycetes</taxon>
        <taxon>Phallomycetidae</taxon>
        <taxon>Geastrales</taxon>
        <taxon>Sphaerobolaceae</taxon>
        <taxon>Sphaerobolus</taxon>
    </lineage>
</organism>
<dbReference type="AlphaFoldDB" id="A0A0C9UP15"/>
<gene>
    <name evidence="2" type="ORF">M422DRAFT_186845</name>
</gene>
<name>A0A0C9UP15_SPHS4</name>
<dbReference type="OrthoDB" id="543156at2759"/>
<dbReference type="Pfam" id="PF01965">
    <property type="entry name" value="DJ-1_PfpI"/>
    <property type="match status" value="1"/>
</dbReference>
<evidence type="ECO:0000259" key="1">
    <source>
        <dbReference type="Pfam" id="PF01965"/>
    </source>
</evidence>
<dbReference type="PANTHER" id="PTHR43130">
    <property type="entry name" value="ARAC-FAMILY TRANSCRIPTIONAL REGULATOR"/>
    <property type="match status" value="1"/>
</dbReference>
<keyword evidence="3" id="KW-1185">Reference proteome</keyword>
<accession>A0A0C9UP15</accession>
<dbReference type="PANTHER" id="PTHR43130:SF15">
    <property type="entry name" value="THIJ_PFPI FAMILY PROTEIN (AFU_ORTHOLOGUE AFUA_5G14240)"/>
    <property type="match status" value="1"/>
</dbReference>
<dbReference type="InterPro" id="IPR052158">
    <property type="entry name" value="INH-QAR"/>
</dbReference>
<dbReference type="CDD" id="cd03139">
    <property type="entry name" value="GATase1_PfpI_2"/>
    <property type="match status" value="1"/>
</dbReference>
<evidence type="ECO:0000313" key="2">
    <source>
        <dbReference type="EMBL" id="KIJ30642.1"/>
    </source>
</evidence>
<reference evidence="2 3" key="1">
    <citation type="submission" date="2014-06" db="EMBL/GenBank/DDBJ databases">
        <title>Evolutionary Origins and Diversification of the Mycorrhizal Mutualists.</title>
        <authorList>
            <consortium name="DOE Joint Genome Institute"/>
            <consortium name="Mycorrhizal Genomics Consortium"/>
            <person name="Kohler A."/>
            <person name="Kuo A."/>
            <person name="Nagy L.G."/>
            <person name="Floudas D."/>
            <person name="Copeland A."/>
            <person name="Barry K.W."/>
            <person name="Cichocki N."/>
            <person name="Veneault-Fourrey C."/>
            <person name="LaButti K."/>
            <person name="Lindquist E.A."/>
            <person name="Lipzen A."/>
            <person name="Lundell T."/>
            <person name="Morin E."/>
            <person name="Murat C."/>
            <person name="Riley R."/>
            <person name="Ohm R."/>
            <person name="Sun H."/>
            <person name="Tunlid A."/>
            <person name="Henrissat B."/>
            <person name="Grigoriev I.V."/>
            <person name="Hibbett D.S."/>
            <person name="Martin F."/>
        </authorList>
    </citation>
    <scope>NUCLEOTIDE SEQUENCE [LARGE SCALE GENOMIC DNA]</scope>
    <source>
        <strain evidence="2 3">SS14</strain>
    </source>
</reference>
<sequence>MPEILKVAVCICQEVTFADFMMPMELLGSLNFADHPLFAKVFGDVPYRVSIDYLASTLDIVFGFTDGLPGIKPTRTYADAMEKGEKYDIIWVPAGRSKTPQEEIEFLKGAAPDAKYVLSVCAGSSILASAGLLDGKRATTNKFVYKFLTNVLHGANKNITWVPKARWVVDGNVWTSSGVTAGTDMALAFLEELVGPKVTEHIAAMSEIAKRSDAGDDPFAAVHGLI</sequence>